<evidence type="ECO:0000256" key="4">
    <source>
        <dbReference type="ARBA" id="ARBA00034320"/>
    </source>
</evidence>
<comment type="similarity">
    <text evidence="4">Belongs to the SIMIBI class G3E GTPase family. ZNG1 subfamily.</text>
</comment>
<dbReference type="SMART" id="SM00833">
    <property type="entry name" value="CobW_C"/>
    <property type="match status" value="1"/>
</dbReference>
<dbReference type="InterPro" id="IPR051927">
    <property type="entry name" value="Zn_Chap_cDPG_Synth"/>
</dbReference>
<feature type="domain" description="CobW C-terminal" evidence="7">
    <location>
        <begin position="307"/>
        <end position="462"/>
    </location>
</feature>
<dbReference type="Proteomes" id="UP001153069">
    <property type="component" value="Unassembled WGS sequence"/>
</dbReference>
<dbReference type="InterPro" id="IPR011629">
    <property type="entry name" value="CobW-like_C"/>
</dbReference>
<protein>
    <submittedName>
        <fullName evidence="8">COBW domain-containing protein DDB_G0274527</fullName>
    </submittedName>
</protein>
<evidence type="ECO:0000313" key="9">
    <source>
        <dbReference type="Proteomes" id="UP001153069"/>
    </source>
</evidence>
<reference evidence="8" key="1">
    <citation type="submission" date="2020-06" db="EMBL/GenBank/DDBJ databases">
        <authorList>
            <consortium name="Plant Systems Biology data submission"/>
        </authorList>
    </citation>
    <scope>NUCLEOTIDE SEQUENCE</scope>
    <source>
        <strain evidence="8">D6</strain>
    </source>
</reference>
<proteinExistence type="inferred from homology"/>
<feature type="compositionally biased region" description="Acidic residues" evidence="6">
    <location>
        <begin position="630"/>
        <end position="643"/>
    </location>
</feature>
<accession>A0A9N8ER05</accession>
<dbReference type="Pfam" id="PF02492">
    <property type="entry name" value="cobW"/>
    <property type="match status" value="1"/>
</dbReference>
<dbReference type="Pfam" id="PF07683">
    <property type="entry name" value="CobW_C"/>
    <property type="match status" value="1"/>
</dbReference>
<dbReference type="GO" id="GO:0000166">
    <property type="term" value="F:nucleotide binding"/>
    <property type="evidence" value="ECO:0007669"/>
    <property type="project" value="UniProtKB-KW"/>
</dbReference>
<evidence type="ECO:0000256" key="3">
    <source>
        <dbReference type="ARBA" id="ARBA00023186"/>
    </source>
</evidence>
<name>A0A9N8ER05_9STRA</name>
<dbReference type="InterPro" id="IPR027417">
    <property type="entry name" value="P-loop_NTPase"/>
</dbReference>
<dbReference type="CDD" id="cd03112">
    <property type="entry name" value="CobW-like"/>
    <property type="match status" value="1"/>
</dbReference>
<dbReference type="OrthoDB" id="272672at2759"/>
<comment type="caution">
    <text evidence="8">The sequence shown here is derived from an EMBL/GenBank/DDBJ whole genome shotgun (WGS) entry which is preliminary data.</text>
</comment>
<dbReference type="PANTHER" id="PTHR43603:SF1">
    <property type="entry name" value="ZINC-REGULATED GTPASE METALLOPROTEIN ACTIVATOR 1"/>
    <property type="match status" value="1"/>
</dbReference>
<keyword evidence="9" id="KW-1185">Reference proteome</keyword>
<evidence type="ECO:0000256" key="6">
    <source>
        <dbReference type="SAM" id="MobiDB-lite"/>
    </source>
</evidence>
<feature type="region of interest" description="Disordered" evidence="6">
    <location>
        <begin position="620"/>
        <end position="649"/>
    </location>
</feature>
<gene>
    <name evidence="8" type="ORF">SEMRO_1832_G300450.1</name>
</gene>
<dbReference type="Gene3D" id="3.40.50.300">
    <property type="entry name" value="P-loop containing nucleotide triphosphate hydrolases"/>
    <property type="match status" value="1"/>
</dbReference>
<evidence type="ECO:0000313" key="8">
    <source>
        <dbReference type="EMBL" id="CAB9526462.1"/>
    </source>
</evidence>
<keyword evidence="2" id="KW-0378">Hydrolase</keyword>
<feature type="region of interest" description="Disordered" evidence="6">
    <location>
        <begin position="1"/>
        <end position="29"/>
    </location>
</feature>
<evidence type="ECO:0000256" key="2">
    <source>
        <dbReference type="ARBA" id="ARBA00022801"/>
    </source>
</evidence>
<evidence type="ECO:0000256" key="5">
    <source>
        <dbReference type="ARBA" id="ARBA00049117"/>
    </source>
</evidence>
<dbReference type="InterPro" id="IPR036627">
    <property type="entry name" value="CobW-likC_sf"/>
</dbReference>
<keyword evidence="3" id="KW-0143">Chaperone</keyword>
<dbReference type="SUPFAM" id="SSF90002">
    <property type="entry name" value="Hypothetical protein YjiA, C-terminal domain"/>
    <property type="match status" value="1"/>
</dbReference>
<keyword evidence="1" id="KW-0547">Nucleotide-binding</keyword>
<evidence type="ECO:0000259" key="7">
    <source>
        <dbReference type="SMART" id="SM00833"/>
    </source>
</evidence>
<dbReference type="PANTHER" id="PTHR43603">
    <property type="entry name" value="COBW DOMAIN-CONTAINING PROTEIN DDB_G0274527"/>
    <property type="match status" value="1"/>
</dbReference>
<dbReference type="InterPro" id="IPR003495">
    <property type="entry name" value="CobW/HypB/UreG_nucleotide-bd"/>
</dbReference>
<dbReference type="Gene3D" id="3.30.1220.10">
    <property type="entry name" value="CobW-like, C-terminal domain"/>
    <property type="match status" value="1"/>
</dbReference>
<comment type="catalytic activity">
    <reaction evidence="5">
        <text>GTP + H2O = GDP + phosphate + H(+)</text>
        <dbReference type="Rhea" id="RHEA:19669"/>
        <dbReference type="ChEBI" id="CHEBI:15377"/>
        <dbReference type="ChEBI" id="CHEBI:15378"/>
        <dbReference type="ChEBI" id="CHEBI:37565"/>
        <dbReference type="ChEBI" id="CHEBI:43474"/>
        <dbReference type="ChEBI" id="CHEBI:58189"/>
    </reaction>
    <physiologicalReaction direction="left-to-right" evidence="5">
        <dbReference type="Rhea" id="RHEA:19670"/>
    </physiologicalReaction>
</comment>
<dbReference type="GO" id="GO:0016787">
    <property type="term" value="F:hydrolase activity"/>
    <property type="evidence" value="ECO:0007669"/>
    <property type="project" value="UniProtKB-KW"/>
</dbReference>
<evidence type="ECO:0000256" key="1">
    <source>
        <dbReference type="ARBA" id="ARBA00022741"/>
    </source>
</evidence>
<dbReference type="SUPFAM" id="SSF52540">
    <property type="entry name" value="P-loop containing nucleoside triphosphate hydrolases"/>
    <property type="match status" value="1"/>
</dbReference>
<dbReference type="AlphaFoldDB" id="A0A9N8ER05"/>
<dbReference type="EMBL" id="CAICTM010001830">
    <property type="protein sequence ID" value="CAB9526462.1"/>
    <property type="molecule type" value="Genomic_DNA"/>
</dbReference>
<sequence>MAKKRRKPNSANLKGGHRGKKSRGEARPPIPVTVLSGFLGSGKTTLLQHILTSQEHGLRIAVVVNDMAELNIDGNIIRRTSTAERQDPADPQIVKTKKEVVTLENGCICCTLRGDLIREINRIQESKLFDYILIESTGIAEPQQVAESFCVDPETQALAGSDASMLLNSARLDTCVTLVDAVNFPNYLSSLKRFQQLFQDGIDDAEEGESEKSISELMVEQVEFANVILINKVDLVAPKKLEIAKTLIRALNPKARVITGCFGKIDPTEILNTHLFNMKDASESPGWLVSLEDGVTASQGEADEYGVSSFVYRCRKPFHPKRIHGFLQQLFCFVEDWNSDTFSQDTDEGAASKSLEKRYGSILRSKGTCWIAGRDDHEIGWAQAGRIVQLSPIAPWHCKTDPSEWEGAQADEDRARIERTFDGTDEQGNSFKHAFGDRRQEVVFIGTNLQRATIEESLNDCLLTDEEMASHSMDVPKGAYQDPLQPILVACDSDRSLFLTARPGQNQHIRIFPGFSLTLYNLALNIDTDTSALKEDEIRAVKVWLDNSDSVQRGVLLATLRPGKTEQHAMSLSLLPCDEEGGEEAMNRRIRIEVVLSKEAKKRSASLDLMNECEVHIMGKSEPVPYSSADGEDDQGMEEEACDPGDCPA</sequence>
<organism evidence="8 9">
    <name type="scientific">Seminavis robusta</name>
    <dbReference type="NCBI Taxonomy" id="568900"/>
    <lineage>
        <taxon>Eukaryota</taxon>
        <taxon>Sar</taxon>
        <taxon>Stramenopiles</taxon>
        <taxon>Ochrophyta</taxon>
        <taxon>Bacillariophyta</taxon>
        <taxon>Bacillariophyceae</taxon>
        <taxon>Bacillariophycidae</taxon>
        <taxon>Naviculales</taxon>
        <taxon>Naviculaceae</taxon>
        <taxon>Seminavis</taxon>
    </lineage>
</organism>